<comment type="subunit">
    <text evidence="6 8">Monomer.</text>
</comment>
<dbReference type="UniPathway" id="UPA00588">
    <property type="reaction ID" value="UER00649"/>
</dbReference>
<dbReference type="InterPro" id="IPR000850">
    <property type="entry name" value="Adenylat/UMP-CMP_kin"/>
</dbReference>
<evidence type="ECO:0000256" key="7">
    <source>
        <dbReference type="RuleBase" id="RU003330"/>
    </source>
</evidence>
<comment type="subcellular location">
    <subcellularLocation>
        <location evidence="6 8">Cytoplasm</location>
    </subcellularLocation>
</comment>
<feature type="domain" description="Adenylate kinase active site lid" evidence="9">
    <location>
        <begin position="125"/>
        <end position="160"/>
    </location>
</feature>
<dbReference type="InterPro" id="IPR033690">
    <property type="entry name" value="Adenylat_kinase_CS"/>
</dbReference>
<feature type="binding site" evidence="6">
    <location>
        <position position="195"/>
    </location>
    <ligand>
        <name>ATP</name>
        <dbReference type="ChEBI" id="CHEBI:30616"/>
    </ligand>
</feature>
<comment type="domain">
    <text evidence="6">Consists of three domains, a large central CORE domain and two small peripheral domains, NMPbind and LID, which undergo movements during catalysis. The LID domain closes over the site of phosphoryl transfer upon ATP binding. Assembling and dissambling the active center during each catalytic cycle provides an effective means to prevent ATP hydrolysis. Some bacteria have evolved a zinc-coordinating structure that stabilizes the LID domain.</text>
</comment>
<accession>W6A829</accession>
<proteinExistence type="inferred from homology"/>
<dbReference type="InterPro" id="IPR006259">
    <property type="entry name" value="Adenyl_kin_sub"/>
</dbReference>
<dbReference type="PRINTS" id="PR00094">
    <property type="entry name" value="ADENYLTKNASE"/>
</dbReference>
<keyword evidence="4 6" id="KW-0418">Kinase</keyword>
<feature type="binding site" evidence="6">
    <location>
        <begin position="57"/>
        <end position="59"/>
    </location>
    <ligand>
        <name>AMP</name>
        <dbReference type="ChEBI" id="CHEBI:456215"/>
    </ligand>
</feature>
<evidence type="ECO:0000256" key="6">
    <source>
        <dbReference type="HAMAP-Rule" id="MF_00235"/>
    </source>
</evidence>
<dbReference type="eggNOG" id="COG0563">
    <property type="taxonomic scope" value="Bacteria"/>
</dbReference>
<dbReference type="GO" id="GO:0004017">
    <property type="term" value="F:AMP kinase activity"/>
    <property type="evidence" value="ECO:0007669"/>
    <property type="project" value="UniProtKB-UniRule"/>
</dbReference>
<dbReference type="STRING" id="1276246.SCULI_v1c09480"/>
<name>W6A829_9MOLU</name>
<feature type="binding site" evidence="6">
    <location>
        <position position="169"/>
    </location>
    <ligand>
        <name>AMP</name>
        <dbReference type="ChEBI" id="CHEBI:456215"/>
    </ligand>
</feature>
<dbReference type="KEGG" id="scq:SCULI_v1c09480"/>
<keyword evidence="3 6" id="KW-0547">Nucleotide-binding</keyword>
<dbReference type="HOGENOM" id="CLU_032354_1_2_14"/>
<dbReference type="GO" id="GO:0008270">
    <property type="term" value="F:zinc ion binding"/>
    <property type="evidence" value="ECO:0007669"/>
    <property type="project" value="UniProtKB-UniRule"/>
</dbReference>
<protein>
    <recommendedName>
        <fullName evidence="6 8">Adenylate kinase</fullName>
        <shortName evidence="6">AK</shortName>
        <ecNumber evidence="6 8">2.7.4.3</ecNumber>
    </recommendedName>
    <alternativeName>
        <fullName evidence="6">ATP-AMP transphosphorylase</fullName>
    </alternativeName>
    <alternativeName>
        <fullName evidence="6">ATP:AMP phosphotransferase</fullName>
    </alternativeName>
    <alternativeName>
        <fullName evidence="6">Adenylate monophosphate kinase</fullName>
    </alternativeName>
</protein>
<organism evidence="10 11">
    <name type="scientific">Spiroplasma culicicola AES-1</name>
    <dbReference type="NCBI Taxonomy" id="1276246"/>
    <lineage>
        <taxon>Bacteria</taxon>
        <taxon>Bacillati</taxon>
        <taxon>Mycoplasmatota</taxon>
        <taxon>Mollicutes</taxon>
        <taxon>Entomoplasmatales</taxon>
        <taxon>Spiroplasmataceae</taxon>
        <taxon>Spiroplasma</taxon>
    </lineage>
</organism>
<comment type="function">
    <text evidence="6">Catalyzes the reversible transfer of the terminal phosphate group between ATP and AMP. Plays an important role in cellular energy homeostasis and in adenine nucleotide metabolism.</text>
</comment>
<feature type="binding site" evidence="6">
    <location>
        <position position="31"/>
    </location>
    <ligand>
        <name>AMP</name>
        <dbReference type="ChEBI" id="CHEBI:456215"/>
    </ligand>
</feature>
<dbReference type="Proteomes" id="UP000019267">
    <property type="component" value="Chromosome"/>
</dbReference>
<evidence type="ECO:0000256" key="3">
    <source>
        <dbReference type="ARBA" id="ARBA00022741"/>
    </source>
</evidence>
<evidence type="ECO:0000256" key="8">
    <source>
        <dbReference type="RuleBase" id="RU003331"/>
    </source>
</evidence>
<dbReference type="EMBL" id="CP006681">
    <property type="protein sequence ID" value="AHI53288.1"/>
    <property type="molecule type" value="Genomic_DNA"/>
</dbReference>
<keyword evidence="11" id="KW-1185">Reference proteome</keyword>
<feature type="binding site" evidence="6">
    <location>
        <begin position="10"/>
        <end position="15"/>
    </location>
    <ligand>
        <name>ATP</name>
        <dbReference type="ChEBI" id="CHEBI:30616"/>
    </ligand>
</feature>
<feature type="binding site" evidence="6">
    <location>
        <position position="128"/>
    </location>
    <ligand>
        <name>Zn(2+)</name>
        <dbReference type="ChEBI" id="CHEBI:29105"/>
        <note>structural</note>
    </ligand>
</feature>
<keyword evidence="2 6" id="KW-0545">Nucleotide biosynthesis</keyword>
<dbReference type="EC" id="2.7.4.3" evidence="6 8"/>
<feature type="binding site" evidence="6">
    <location>
        <position position="125"/>
    </location>
    <ligand>
        <name>ATP</name>
        <dbReference type="ChEBI" id="CHEBI:30616"/>
    </ligand>
</feature>
<reference evidence="10 11" key="1">
    <citation type="journal article" date="2014" name="Genome Biol. Evol.">
        <title>Molecular evolution of the substrate utilization strategies and putative virulence factors in mosquito-associated Spiroplasma species.</title>
        <authorList>
            <person name="Chang T.H."/>
            <person name="Lo W.S."/>
            <person name="Ku C."/>
            <person name="Chen L.L."/>
            <person name="Kuo C.H."/>
        </authorList>
    </citation>
    <scope>NUCLEOTIDE SEQUENCE [LARGE SCALE GENOMIC DNA]</scope>
    <source>
        <strain evidence="10">AES-1</strain>
    </source>
</reference>
<comment type="similarity">
    <text evidence="6 7">Belongs to the adenylate kinase family.</text>
</comment>
<keyword evidence="1 6" id="KW-0808">Transferase</keyword>
<dbReference type="InterPro" id="IPR027417">
    <property type="entry name" value="P-loop_NTPase"/>
</dbReference>
<dbReference type="OrthoDB" id="9805030at2"/>
<evidence type="ECO:0000259" key="9">
    <source>
        <dbReference type="Pfam" id="PF05191"/>
    </source>
</evidence>
<dbReference type="InterPro" id="IPR007862">
    <property type="entry name" value="Adenylate_kinase_lid-dom"/>
</dbReference>
<evidence type="ECO:0000256" key="1">
    <source>
        <dbReference type="ARBA" id="ARBA00022679"/>
    </source>
</evidence>
<dbReference type="GO" id="GO:0005737">
    <property type="term" value="C:cytoplasm"/>
    <property type="evidence" value="ECO:0007669"/>
    <property type="project" value="UniProtKB-SubCell"/>
</dbReference>
<keyword evidence="6" id="KW-0862">Zinc</keyword>
<dbReference type="GO" id="GO:0005524">
    <property type="term" value="F:ATP binding"/>
    <property type="evidence" value="ECO:0007669"/>
    <property type="project" value="UniProtKB-UniRule"/>
</dbReference>
<feature type="region of interest" description="LID" evidence="6">
    <location>
        <begin position="124"/>
        <end position="161"/>
    </location>
</feature>
<dbReference type="PROSITE" id="PS00113">
    <property type="entry name" value="ADENYLATE_KINASE"/>
    <property type="match status" value="1"/>
</dbReference>
<dbReference type="NCBIfam" id="TIGR01351">
    <property type="entry name" value="adk"/>
    <property type="match status" value="1"/>
</dbReference>
<feature type="binding site" evidence="6">
    <location>
        <begin position="83"/>
        <end position="86"/>
    </location>
    <ligand>
        <name>AMP</name>
        <dbReference type="ChEBI" id="CHEBI:456215"/>
    </ligand>
</feature>
<comment type="pathway">
    <text evidence="6">Purine metabolism; AMP biosynthesis via salvage pathway; AMP from ADP: step 1/1.</text>
</comment>
<dbReference type="Gene3D" id="3.40.50.300">
    <property type="entry name" value="P-loop containing nucleotide triphosphate hydrolases"/>
    <property type="match status" value="1"/>
</dbReference>
<evidence type="ECO:0000256" key="5">
    <source>
        <dbReference type="ARBA" id="ARBA00022840"/>
    </source>
</evidence>
<evidence type="ECO:0000256" key="4">
    <source>
        <dbReference type="ARBA" id="ARBA00022777"/>
    </source>
</evidence>
<evidence type="ECO:0000256" key="2">
    <source>
        <dbReference type="ARBA" id="ARBA00022727"/>
    </source>
</evidence>
<evidence type="ECO:0000313" key="10">
    <source>
        <dbReference type="EMBL" id="AHI53288.1"/>
    </source>
</evidence>
<feature type="binding site" evidence="6">
    <location>
        <position position="151"/>
    </location>
    <ligand>
        <name>Zn(2+)</name>
        <dbReference type="ChEBI" id="CHEBI:29105"/>
        <note>structural</note>
    </ligand>
</feature>
<dbReference type="FunFam" id="3.40.50.300:FF:000106">
    <property type="entry name" value="Adenylate kinase mitochondrial"/>
    <property type="match status" value="1"/>
</dbReference>
<dbReference type="NCBIfam" id="NF001381">
    <property type="entry name" value="PRK00279.1-3"/>
    <property type="match status" value="1"/>
</dbReference>
<feature type="binding site" evidence="6">
    <location>
        <begin position="134"/>
        <end position="135"/>
    </location>
    <ligand>
        <name>ATP</name>
        <dbReference type="ChEBI" id="CHEBI:30616"/>
    </ligand>
</feature>
<feature type="binding site" evidence="6">
    <location>
        <position position="131"/>
    </location>
    <ligand>
        <name>Zn(2+)</name>
        <dbReference type="ChEBI" id="CHEBI:29105"/>
        <note>structural</note>
    </ligand>
</feature>
<dbReference type="HAMAP" id="MF_00235">
    <property type="entry name" value="Adenylate_kinase_Adk"/>
    <property type="match status" value="1"/>
</dbReference>
<dbReference type="SUPFAM" id="SSF57774">
    <property type="entry name" value="Microbial and mitochondrial ADK, insert 'zinc finger' domain"/>
    <property type="match status" value="1"/>
</dbReference>
<gene>
    <name evidence="6 10" type="primary">adk</name>
    <name evidence="10" type="ORF">SCULI_v1c09480</name>
</gene>
<keyword evidence="6" id="KW-0963">Cytoplasm</keyword>
<comment type="catalytic activity">
    <reaction evidence="6 8">
        <text>AMP + ATP = 2 ADP</text>
        <dbReference type="Rhea" id="RHEA:12973"/>
        <dbReference type="ChEBI" id="CHEBI:30616"/>
        <dbReference type="ChEBI" id="CHEBI:456215"/>
        <dbReference type="ChEBI" id="CHEBI:456216"/>
        <dbReference type="EC" id="2.7.4.3"/>
    </reaction>
</comment>
<dbReference type="PANTHER" id="PTHR23359">
    <property type="entry name" value="NUCLEOTIDE KINASE"/>
    <property type="match status" value="1"/>
</dbReference>
<dbReference type="Pfam" id="PF00406">
    <property type="entry name" value="ADK"/>
    <property type="match status" value="1"/>
</dbReference>
<keyword evidence="5 6" id="KW-0067">ATP-binding</keyword>
<dbReference type="GO" id="GO:0044209">
    <property type="term" value="P:AMP salvage"/>
    <property type="evidence" value="ECO:0007669"/>
    <property type="project" value="UniProtKB-UniRule"/>
</dbReference>
<feature type="region of interest" description="NMP" evidence="6">
    <location>
        <begin position="30"/>
        <end position="59"/>
    </location>
</feature>
<evidence type="ECO:0000313" key="11">
    <source>
        <dbReference type="Proteomes" id="UP000019267"/>
    </source>
</evidence>
<dbReference type="InterPro" id="IPR036193">
    <property type="entry name" value="ADK_active_lid_dom_sf"/>
</dbReference>
<feature type="binding site" evidence="6">
    <location>
        <position position="148"/>
    </location>
    <ligand>
        <name>Zn(2+)</name>
        <dbReference type="ChEBI" id="CHEBI:29105"/>
        <note>structural</note>
    </ligand>
</feature>
<dbReference type="AlphaFoldDB" id="W6A829"/>
<dbReference type="SUPFAM" id="SSF52540">
    <property type="entry name" value="P-loop containing nucleoside triphosphate hydrolases"/>
    <property type="match status" value="1"/>
</dbReference>
<dbReference type="Pfam" id="PF05191">
    <property type="entry name" value="ADK_lid"/>
    <property type="match status" value="1"/>
</dbReference>
<keyword evidence="6" id="KW-0479">Metal-binding</keyword>
<sequence>MNIILLGAPGSGKGTQSELLCEKKGFIQLSTGDLFRNNIANNTALGMEAQTFMNQGLYVPDEITNKMVEAYLEQTHDNLIFDGYPRTVDQSVELDKMLSNLGQTIDKVIYFEIDNSVLMERLTGRLICQICKRSYHKVNRKPLKEGVCDFDGGDLITRPDDQEDKIKTRLEVYNTQTAPLIDFYQAKLTKVDATNKSVEQLYELLVEALNQ</sequence>
<dbReference type="CDD" id="cd01428">
    <property type="entry name" value="ADK"/>
    <property type="match status" value="1"/>
</dbReference>
<dbReference type="PATRIC" id="fig|1276246.3.peg.944"/>
<feature type="binding site" evidence="6">
    <location>
        <position position="90"/>
    </location>
    <ligand>
        <name>AMP</name>
        <dbReference type="ChEBI" id="CHEBI:456215"/>
    </ligand>
</feature>
<dbReference type="RefSeq" id="WP_025363511.1">
    <property type="nucleotide sequence ID" value="NZ_CP006681.1"/>
</dbReference>
<feature type="binding site" evidence="6">
    <location>
        <position position="158"/>
    </location>
    <ligand>
        <name>AMP</name>
        <dbReference type="ChEBI" id="CHEBI:456215"/>
    </ligand>
</feature>
<feature type="binding site" evidence="6">
    <location>
        <position position="36"/>
    </location>
    <ligand>
        <name>AMP</name>
        <dbReference type="ChEBI" id="CHEBI:456215"/>
    </ligand>
</feature>